<dbReference type="GO" id="GO:0061630">
    <property type="term" value="F:ubiquitin protein ligase activity"/>
    <property type="evidence" value="ECO:0007669"/>
    <property type="project" value="UniProtKB-EC"/>
</dbReference>
<evidence type="ECO:0000256" key="7">
    <source>
        <dbReference type="SAM" id="MobiDB-lite"/>
    </source>
</evidence>
<gene>
    <name evidence="9" type="ORF">CURHAP_LOCUS24169</name>
</gene>
<dbReference type="PANTHER" id="PTHR15710:SF229">
    <property type="entry name" value="E3 UBIQUITIN-PROTEIN LIGASE RNF181-LIKE"/>
    <property type="match status" value="1"/>
</dbReference>
<keyword evidence="5" id="KW-0862">Zinc</keyword>
<dbReference type="EMBL" id="CAEKDK010000003">
    <property type="protein sequence ID" value="CAB4275339.1"/>
    <property type="molecule type" value="Genomic_DNA"/>
</dbReference>
<organism evidence="9 10">
    <name type="scientific">Prunus armeniaca</name>
    <name type="common">Apricot</name>
    <name type="synonym">Armeniaca vulgaris</name>
    <dbReference type="NCBI Taxonomy" id="36596"/>
    <lineage>
        <taxon>Eukaryota</taxon>
        <taxon>Viridiplantae</taxon>
        <taxon>Streptophyta</taxon>
        <taxon>Embryophyta</taxon>
        <taxon>Tracheophyta</taxon>
        <taxon>Spermatophyta</taxon>
        <taxon>Magnoliopsida</taxon>
        <taxon>eudicotyledons</taxon>
        <taxon>Gunneridae</taxon>
        <taxon>Pentapetalae</taxon>
        <taxon>rosids</taxon>
        <taxon>fabids</taxon>
        <taxon>Rosales</taxon>
        <taxon>Rosaceae</taxon>
        <taxon>Amygdaloideae</taxon>
        <taxon>Amygdaleae</taxon>
        <taxon>Prunus</taxon>
    </lineage>
</organism>
<dbReference type="Proteomes" id="UP000507222">
    <property type="component" value="Unassembled WGS sequence"/>
</dbReference>
<evidence type="ECO:0000256" key="2">
    <source>
        <dbReference type="ARBA" id="ARBA00012483"/>
    </source>
</evidence>
<dbReference type="AlphaFoldDB" id="A0A6J5UG69"/>
<proteinExistence type="predicted"/>
<name>A0A6J5UG69_PRUAR</name>
<dbReference type="SUPFAM" id="SSF57850">
    <property type="entry name" value="RING/U-box"/>
    <property type="match status" value="1"/>
</dbReference>
<evidence type="ECO:0000256" key="3">
    <source>
        <dbReference type="ARBA" id="ARBA00022723"/>
    </source>
</evidence>
<dbReference type="GO" id="GO:0005737">
    <property type="term" value="C:cytoplasm"/>
    <property type="evidence" value="ECO:0007669"/>
    <property type="project" value="TreeGrafter"/>
</dbReference>
<dbReference type="EC" id="2.3.2.27" evidence="2"/>
<evidence type="ECO:0000256" key="6">
    <source>
        <dbReference type="PROSITE-ProRule" id="PRU00175"/>
    </source>
</evidence>
<dbReference type="Pfam" id="PF13639">
    <property type="entry name" value="zf-RING_2"/>
    <property type="match status" value="1"/>
</dbReference>
<comment type="catalytic activity">
    <reaction evidence="1">
        <text>S-ubiquitinyl-[E2 ubiquitin-conjugating enzyme]-L-cysteine + [acceptor protein]-L-lysine = [E2 ubiquitin-conjugating enzyme]-L-cysteine + N(6)-ubiquitinyl-[acceptor protein]-L-lysine.</text>
        <dbReference type="EC" id="2.3.2.27"/>
    </reaction>
</comment>
<protein>
    <recommendedName>
        <fullName evidence="2">RING-type E3 ubiquitin transferase</fullName>
        <ecNumber evidence="2">2.3.2.27</ecNumber>
    </recommendedName>
</protein>
<dbReference type="PROSITE" id="PS50089">
    <property type="entry name" value="ZF_RING_2"/>
    <property type="match status" value="1"/>
</dbReference>
<evidence type="ECO:0000313" key="9">
    <source>
        <dbReference type="EMBL" id="CAB4275339.1"/>
    </source>
</evidence>
<feature type="compositionally biased region" description="Basic and acidic residues" evidence="7">
    <location>
        <begin position="247"/>
        <end position="264"/>
    </location>
</feature>
<evidence type="ECO:0000256" key="4">
    <source>
        <dbReference type="ARBA" id="ARBA00022771"/>
    </source>
</evidence>
<accession>A0A6J5UG69</accession>
<dbReference type="PANTHER" id="PTHR15710">
    <property type="entry name" value="E3 UBIQUITIN-PROTEIN LIGASE PRAJA"/>
    <property type="match status" value="1"/>
</dbReference>
<feature type="region of interest" description="Disordered" evidence="7">
    <location>
        <begin position="238"/>
        <end position="272"/>
    </location>
</feature>
<reference evidence="9 10" key="1">
    <citation type="submission" date="2020-05" db="EMBL/GenBank/DDBJ databases">
        <authorList>
            <person name="Campoy J."/>
            <person name="Schneeberger K."/>
            <person name="Spophaly S."/>
        </authorList>
    </citation>
    <scope>NUCLEOTIDE SEQUENCE [LARGE SCALE GENOMIC DNA]</scope>
    <source>
        <strain evidence="9">PruArmRojPasFocal</strain>
    </source>
</reference>
<dbReference type="SMART" id="SM00184">
    <property type="entry name" value="RING"/>
    <property type="match status" value="1"/>
</dbReference>
<dbReference type="GO" id="GO:0016567">
    <property type="term" value="P:protein ubiquitination"/>
    <property type="evidence" value="ECO:0007669"/>
    <property type="project" value="TreeGrafter"/>
</dbReference>
<evidence type="ECO:0000313" key="10">
    <source>
        <dbReference type="Proteomes" id="UP000507222"/>
    </source>
</evidence>
<evidence type="ECO:0000259" key="8">
    <source>
        <dbReference type="PROSITE" id="PS50089"/>
    </source>
</evidence>
<sequence>MSRILAAAQLYARRRGTSAAASEIQSISSSTGASEYCFLYTGVNQKEDVRISLDSIPRDSFKICIDYQKITRVFLYIAGEHRPVELPYASTYHLLAERSFYVPMRDVKQFSSRPKWTHVLAYHLSKMGVPQGAQPALIVRILDYIEEADNHSVELPILVHIVDATYHYLKSDHNNDILDRVMRQSSEAYRAMLIPAAQSSIQGLENVRLDYPTLAPLSSCIICMEGLLLDHHDDHHSDNINAVPASQDDHHDQDQGQDDHHDQDQGQGVDHCHPPRTIKRLPCLHQFHEDCIVPWLQINHLCPLCRYPLEVRESSKPKRRRLSRNNERRPAAMMLSWNNIW</sequence>
<dbReference type="GO" id="GO:0008270">
    <property type="term" value="F:zinc ion binding"/>
    <property type="evidence" value="ECO:0007669"/>
    <property type="project" value="UniProtKB-KW"/>
</dbReference>
<feature type="domain" description="RING-type" evidence="8">
    <location>
        <begin position="272"/>
        <end position="306"/>
    </location>
</feature>
<evidence type="ECO:0000256" key="1">
    <source>
        <dbReference type="ARBA" id="ARBA00000900"/>
    </source>
</evidence>
<keyword evidence="4 6" id="KW-0863">Zinc-finger</keyword>
<keyword evidence="3" id="KW-0479">Metal-binding</keyword>
<dbReference type="InterPro" id="IPR001841">
    <property type="entry name" value="Znf_RING"/>
</dbReference>
<dbReference type="Gene3D" id="3.30.40.10">
    <property type="entry name" value="Zinc/RING finger domain, C3HC4 (zinc finger)"/>
    <property type="match status" value="1"/>
</dbReference>
<dbReference type="InterPro" id="IPR013083">
    <property type="entry name" value="Znf_RING/FYVE/PHD"/>
</dbReference>
<evidence type="ECO:0000256" key="5">
    <source>
        <dbReference type="ARBA" id="ARBA00022833"/>
    </source>
</evidence>